<reference evidence="2 3" key="1">
    <citation type="submission" date="2024-01" db="EMBL/GenBank/DDBJ databases">
        <title>The genomes of 5 underutilized Papilionoideae crops provide insights into root nodulation and disease resistanc.</title>
        <authorList>
            <person name="Yuan L."/>
        </authorList>
    </citation>
    <scope>NUCLEOTIDE SEQUENCE [LARGE SCALE GENOMIC DNA]</scope>
    <source>
        <strain evidence="2">ZHUSHIDOU_FW_LH</strain>
        <tissue evidence="2">Leaf</tissue>
    </source>
</reference>
<proteinExistence type="predicted"/>
<dbReference type="Pfam" id="PF03372">
    <property type="entry name" value="Exo_endo_phos"/>
    <property type="match status" value="1"/>
</dbReference>
<comment type="caution">
    <text evidence="2">The sequence shown here is derived from an EMBL/GenBank/DDBJ whole genome shotgun (WGS) entry which is preliminary data.</text>
</comment>
<dbReference type="EMBL" id="JAYWIO010000006">
    <property type="protein sequence ID" value="KAK7255485.1"/>
    <property type="molecule type" value="Genomic_DNA"/>
</dbReference>
<dbReference type="Gene3D" id="3.60.10.10">
    <property type="entry name" value="Endonuclease/exonuclease/phosphatase"/>
    <property type="match status" value="1"/>
</dbReference>
<sequence length="337" mass="38416">MLALRRRFGFSNGVAVDCNAQRGGGLALLWKDSVEVSLQSYSTGHIDVKVLNQAVGDWRFTGFYGNPVQSLRNQSWDLIRFLSDQYELPWILGGDFNEILWYGEKEGGARKDQGLINRFREALDDCGLKDVGVRGNPFTRSRRNRNGQPIRKRLDRFVVNQSWKNMTQNYLVSHLSAPVSDHVPILMYFEFIQQRRRLKGRADRFFFETLWAGYENCESIISATWYSDNSANSLNAVAGKLHLTGLKLADWSKKEIPSIPKELKCLQLELDKNAENVLCVQEEEMGAIAVDYFSSLFETCNPSVDSSVLDVVNLKVTEEMNSFMDKPFSKEEVKGVL</sequence>
<dbReference type="InterPro" id="IPR005135">
    <property type="entry name" value="Endo/exonuclease/phosphatase"/>
</dbReference>
<organism evidence="2 3">
    <name type="scientific">Crotalaria pallida</name>
    <name type="common">Smooth rattlebox</name>
    <name type="synonym">Crotalaria striata</name>
    <dbReference type="NCBI Taxonomy" id="3830"/>
    <lineage>
        <taxon>Eukaryota</taxon>
        <taxon>Viridiplantae</taxon>
        <taxon>Streptophyta</taxon>
        <taxon>Embryophyta</taxon>
        <taxon>Tracheophyta</taxon>
        <taxon>Spermatophyta</taxon>
        <taxon>Magnoliopsida</taxon>
        <taxon>eudicotyledons</taxon>
        <taxon>Gunneridae</taxon>
        <taxon>Pentapetalae</taxon>
        <taxon>rosids</taxon>
        <taxon>fabids</taxon>
        <taxon>Fabales</taxon>
        <taxon>Fabaceae</taxon>
        <taxon>Papilionoideae</taxon>
        <taxon>50 kb inversion clade</taxon>
        <taxon>genistoids sensu lato</taxon>
        <taxon>core genistoids</taxon>
        <taxon>Crotalarieae</taxon>
        <taxon>Crotalaria</taxon>
    </lineage>
</organism>
<dbReference type="GO" id="GO:0003824">
    <property type="term" value="F:catalytic activity"/>
    <property type="evidence" value="ECO:0007669"/>
    <property type="project" value="InterPro"/>
</dbReference>
<evidence type="ECO:0000259" key="1">
    <source>
        <dbReference type="Pfam" id="PF03372"/>
    </source>
</evidence>
<dbReference type="AlphaFoldDB" id="A0AAN9EFP7"/>
<dbReference type="PANTHER" id="PTHR33710">
    <property type="entry name" value="BNAC02G09200D PROTEIN"/>
    <property type="match status" value="1"/>
</dbReference>
<dbReference type="SUPFAM" id="SSF56219">
    <property type="entry name" value="DNase I-like"/>
    <property type="match status" value="1"/>
</dbReference>
<accession>A0AAN9EFP7</accession>
<gene>
    <name evidence="2" type="ORF">RIF29_28896</name>
</gene>
<feature type="domain" description="Endonuclease/exonuclease/phosphatase" evidence="1">
    <location>
        <begin position="20"/>
        <end position="182"/>
    </location>
</feature>
<protein>
    <recommendedName>
        <fullName evidence="1">Endonuclease/exonuclease/phosphatase domain-containing protein</fullName>
    </recommendedName>
</protein>
<dbReference type="PANTHER" id="PTHR33710:SF79">
    <property type="entry name" value="OS06G0205337 PROTEIN"/>
    <property type="match status" value="1"/>
</dbReference>
<evidence type="ECO:0000313" key="3">
    <source>
        <dbReference type="Proteomes" id="UP001372338"/>
    </source>
</evidence>
<keyword evidence="3" id="KW-1185">Reference proteome</keyword>
<name>A0AAN9EFP7_CROPI</name>
<evidence type="ECO:0000313" key="2">
    <source>
        <dbReference type="EMBL" id="KAK7255485.1"/>
    </source>
</evidence>
<dbReference type="InterPro" id="IPR036691">
    <property type="entry name" value="Endo/exonu/phosph_ase_sf"/>
</dbReference>
<dbReference type="Proteomes" id="UP001372338">
    <property type="component" value="Unassembled WGS sequence"/>
</dbReference>